<dbReference type="SUPFAM" id="SSF53822">
    <property type="entry name" value="Periplasmic binding protein-like I"/>
    <property type="match status" value="1"/>
</dbReference>
<dbReference type="PANTHER" id="PTHR35271:SF1">
    <property type="entry name" value="ABC TRANSPORTER, SUBSTRATE-BINDING LIPOPROTEIN"/>
    <property type="match status" value="1"/>
</dbReference>
<protein>
    <submittedName>
        <fullName evidence="2">ABC transporter substrate binding protein</fullName>
    </submittedName>
</protein>
<feature type="chain" id="PRO_5039637910" evidence="1">
    <location>
        <begin position="22"/>
        <end position="335"/>
    </location>
</feature>
<dbReference type="Proteomes" id="UP000008467">
    <property type="component" value="Chromosome"/>
</dbReference>
<dbReference type="PROSITE" id="PS51257">
    <property type="entry name" value="PROKAR_LIPOPROTEIN"/>
    <property type="match status" value="1"/>
</dbReference>
<dbReference type="EMBL" id="CP002582">
    <property type="protein sequence ID" value="ADZ85687.1"/>
    <property type="molecule type" value="Genomic_DNA"/>
</dbReference>
<dbReference type="Gene3D" id="3.40.50.2300">
    <property type="match status" value="2"/>
</dbReference>
<dbReference type="AlphaFoldDB" id="F2JL42"/>
<evidence type="ECO:0000313" key="2">
    <source>
        <dbReference type="EMBL" id="ADZ85687.1"/>
    </source>
</evidence>
<keyword evidence="3" id="KW-1185">Reference proteome</keyword>
<dbReference type="PANTHER" id="PTHR35271">
    <property type="entry name" value="ABC TRANSPORTER, SUBSTRATE-BINDING LIPOPROTEIN-RELATED"/>
    <property type="match status" value="1"/>
</dbReference>
<feature type="signal peptide" evidence="1">
    <location>
        <begin position="1"/>
        <end position="21"/>
    </location>
</feature>
<accession>F2JL42</accession>
<name>F2JL42_CELLD</name>
<dbReference type="eggNOG" id="COG2984">
    <property type="taxonomic scope" value="Bacteria"/>
</dbReference>
<dbReference type="InterPro" id="IPR028082">
    <property type="entry name" value="Peripla_BP_I"/>
</dbReference>
<organism evidence="2 3">
    <name type="scientific">Cellulosilyticum lentocellum (strain ATCC 49066 / DSM 5427 / NCIMB 11756 / RHM5)</name>
    <name type="common">Clostridium lentocellum</name>
    <dbReference type="NCBI Taxonomy" id="642492"/>
    <lineage>
        <taxon>Bacteria</taxon>
        <taxon>Bacillati</taxon>
        <taxon>Bacillota</taxon>
        <taxon>Clostridia</taxon>
        <taxon>Lachnospirales</taxon>
        <taxon>Cellulosilyticaceae</taxon>
        <taxon>Cellulosilyticum</taxon>
    </lineage>
</organism>
<sequence>MKKSVAKIVALGLLLGLTAGCGNNSTASSGEVAAAPSTEAKEGMKKVAIVQYVEHPSLDTIRESTIRALAEQGFVEGQNITIDYQNAQADQSNLNSIASKFVGDKADIIIAIATPAAQSVASATTDIPIIFSAVTDPLGAKLVENMEAPTSNVTGTSDAIPVDQVFELCKELTPDVKTIGFLYTASETNSQSVIEEAKALADKYGFTYEESTITNTSELQQAAEILAGKVDAIYTPIDNGIASAMPVLAEVGKTAGIPVYVGADSMVADGGYATVGINYEDLGKKTGEMAAQVLNGTSISEIPVATLDNFYKVINKTTATAIGAPADSEGATIVE</sequence>
<dbReference type="RefSeq" id="WP_013658960.1">
    <property type="nucleotide sequence ID" value="NC_015275.1"/>
</dbReference>
<dbReference type="Pfam" id="PF04392">
    <property type="entry name" value="ABC_sub_bind"/>
    <property type="match status" value="1"/>
</dbReference>
<dbReference type="HOGENOM" id="CLU_058196_0_0_9"/>
<evidence type="ECO:0000256" key="1">
    <source>
        <dbReference type="SAM" id="SignalP"/>
    </source>
</evidence>
<gene>
    <name evidence="2" type="ordered locus">Clole_4009</name>
</gene>
<keyword evidence="1" id="KW-0732">Signal</keyword>
<reference evidence="2 3" key="1">
    <citation type="journal article" date="2011" name="J. Bacteriol.">
        <title>Complete genome sequence of the cellulose-degrading bacterium Cellulosilyticum lentocellum.</title>
        <authorList>
            <consortium name="US DOE Joint Genome Institute"/>
            <person name="Miller D.A."/>
            <person name="Suen G."/>
            <person name="Bruce D."/>
            <person name="Copeland A."/>
            <person name="Cheng J.F."/>
            <person name="Detter C."/>
            <person name="Goodwin L.A."/>
            <person name="Han C.S."/>
            <person name="Hauser L.J."/>
            <person name="Land M.L."/>
            <person name="Lapidus A."/>
            <person name="Lucas S."/>
            <person name="Meincke L."/>
            <person name="Pitluck S."/>
            <person name="Tapia R."/>
            <person name="Teshima H."/>
            <person name="Woyke T."/>
            <person name="Fox B.G."/>
            <person name="Angert E.R."/>
            <person name="Currie C.R."/>
        </authorList>
    </citation>
    <scope>NUCLEOTIDE SEQUENCE [LARGE SCALE GENOMIC DNA]</scope>
    <source>
        <strain evidence="3">ATCC 49066 / DSM 5427 / NCIMB 11756 / RHM5</strain>
    </source>
</reference>
<proteinExistence type="predicted"/>
<dbReference type="InterPro" id="IPR007487">
    <property type="entry name" value="ABC_transpt-TYRBP-like"/>
</dbReference>
<dbReference type="KEGG" id="cle:Clole_4009"/>
<dbReference type="CDD" id="cd06325">
    <property type="entry name" value="PBP1_ABC_unchar_transporter"/>
    <property type="match status" value="1"/>
</dbReference>
<evidence type="ECO:0000313" key="3">
    <source>
        <dbReference type="Proteomes" id="UP000008467"/>
    </source>
</evidence>
<dbReference type="STRING" id="642492.Clole_4009"/>